<dbReference type="AlphaFoldDB" id="A0AAJ1BBT0"/>
<proteinExistence type="predicted"/>
<organism evidence="2 3">
    <name type="scientific">Varibaculum cambriense</name>
    <dbReference type="NCBI Taxonomy" id="184870"/>
    <lineage>
        <taxon>Bacteria</taxon>
        <taxon>Bacillati</taxon>
        <taxon>Actinomycetota</taxon>
        <taxon>Actinomycetes</taxon>
        <taxon>Actinomycetales</taxon>
        <taxon>Actinomycetaceae</taxon>
        <taxon>Varibaculum</taxon>
    </lineage>
</organism>
<dbReference type="PRINTS" id="PR00111">
    <property type="entry name" value="ABHYDROLASE"/>
</dbReference>
<reference evidence="2" key="1">
    <citation type="submission" date="2022-01" db="EMBL/GenBank/DDBJ databases">
        <title>Collection of gut derived symbiotic bacterial strains cultured from healthy donors.</title>
        <authorList>
            <person name="Lin H."/>
            <person name="Kohout C."/>
            <person name="Waligurski E."/>
            <person name="Pamer E.G."/>
        </authorList>
    </citation>
    <scope>NUCLEOTIDE SEQUENCE</scope>
    <source>
        <strain evidence="2">DFI.7.46</strain>
    </source>
</reference>
<dbReference type="PANTHER" id="PTHR43798">
    <property type="entry name" value="MONOACYLGLYCEROL LIPASE"/>
    <property type="match status" value="1"/>
</dbReference>
<dbReference type="InterPro" id="IPR050266">
    <property type="entry name" value="AB_hydrolase_sf"/>
</dbReference>
<dbReference type="GO" id="GO:0016787">
    <property type="term" value="F:hydrolase activity"/>
    <property type="evidence" value="ECO:0007669"/>
    <property type="project" value="UniProtKB-KW"/>
</dbReference>
<dbReference type="RefSeq" id="WP_238127461.1">
    <property type="nucleotide sequence ID" value="NZ_JAGZVZ010000003.1"/>
</dbReference>
<keyword evidence="2" id="KW-0378">Hydrolase</keyword>
<sequence length="270" mass="29787">MEKTIPEGQMLAYTMAGAADRSLIIATHGVTDNASSLASLQKYWSNDYRVVCIDARGHGLSPRFSREALLDPLATEVADMICTIEYLNAGEPAILIGHSMGAAVMSAVACWRPDLVKALILEEPAWLTPQQAIQYKDGAAQLAKRIKWMRAEPAAALSENRSDYSNWSLTESCGWLQGKLQVDLDFVAVGEVSPRQPWEQIARSLKMSTLLLTSDGEDVLIGPQRLKEIENLGNNNLKTVILPGTRHCVRREKEAEFYALCDDFLAGIDH</sequence>
<feature type="domain" description="Serine aminopeptidase S33" evidence="1">
    <location>
        <begin position="21"/>
        <end position="253"/>
    </location>
</feature>
<dbReference type="Pfam" id="PF12146">
    <property type="entry name" value="Hydrolase_4"/>
    <property type="match status" value="1"/>
</dbReference>
<protein>
    <submittedName>
        <fullName evidence="2">Alpha/beta hydrolase</fullName>
    </submittedName>
</protein>
<dbReference type="InterPro" id="IPR029058">
    <property type="entry name" value="AB_hydrolase_fold"/>
</dbReference>
<accession>A0AAJ1BBT0</accession>
<dbReference type="InterPro" id="IPR000073">
    <property type="entry name" value="AB_hydrolase_1"/>
</dbReference>
<dbReference type="PANTHER" id="PTHR43798:SF33">
    <property type="entry name" value="HYDROLASE, PUTATIVE (AFU_ORTHOLOGUE AFUA_2G14860)-RELATED"/>
    <property type="match status" value="1"/>
</dbReference>
<dbReference type="Proteomes" id="UP001200537">
    <property type="component" value="Unassembled WGS sequence"/>
</dbReference>
<dbReference type="GO" id="GO:0016020">
    <property type="term" value="C:membrane"/>
    <property type="evidence" value="ECO:0007669"/>
    <property type="project" value="TreeGrafter"/>
</dbReference>
<evidence type="ECO:0000313" key="3">
    <source>
        <dbReference type="Proteomes" id="UP001200537"/>
    </source>
</evidence>
<evidence type="ECO:0000313" key="2">
    <source>
        <dbReference type="EMBL" id="MCG4617057.1"/>
    </source>
</evidence>
<dbReference type="InterPro" id="IPR022742">
    <property type="entry name" value="Hydrolase_4"/>
</dbReference>
<gene>
    <name evidence="2" type="ORF">L0M99_00915</name>
</gene>
<dbReference type="Gene3D" id="3.40.50.1820">
    <property type="entry name" value="alpha/beta hydrolase"/>
    <property type="match status" value="1"/>
</dbReference>
<evidence type="ECO:0000259" key="1">
    <source>
        <dbReference type="Pfam" id="PF12146"/>
    </source>
</evidence>
<dbReference type="SUPFAM" id="SSF53474">
    <property type="entry name" value="alpha/beta-Hydrolases"/>
    <property type="match status" value="1"/>
</dbReference>
<name>A0AAJ1BBT0_9ACTO</name>
<dbReference type="EMBL" id="JAKNHJ010000001">
    <property type="protein sequence ID" value="MCG4617057.1"/>
    <property type="molecule type" value="Genomic_DNA"/>
</dbReference>
<comment type="caution">
    <text evidence="2">The sequence shown here is derived from an EMBL/GenBank/DDBJ whole genome shotgun (WGS) entry which is preliminary data.</text>
</comment>